<dbReference type="EMBL" id="DSEU01000018">
    <property type="protein sequence ID" value="HEM66571.1"/>
    <property type="molecule type" value="Genomic_DNA"/>
</dbReference>
<organism evidence="1">
    <name type="scientific">Ignisphaera aggregans</name>
    <dbReference type="NCBI Taxonomy" id="334771"/>
    <lineage>
        <taxon>Archaea</taxon>
        <taxon>Thermoproteota</taxon>
        <taxon>Thermoprotei</taxon>
        <taxon>Desulfurococcales</taxon>
        <taxon>Desulfurococcaceae</taxon>
        <taxon>Ignisphaera</taxon>
    </lineage>
</organism>
<comment type="caution">
    <text evidence="1">The sequence shown here is derived from an EMBL/GenBank/DDBJ whole genome shotgun (WGS) entry which is preliminary data.</text>
</comment>
<protein>
    <submittedName>
        <fullName evidence="1">Uncharacterized protein</fullName>
    </submittedName>
</protein>
<gene>
    <name evidence="1" type="ORF">ENO26_03220</name>
</gene>
<name>A0A7J2U1C9_9CREN</name>
<reference evidence="1" key="1">
    <citation type="journal article" date="2020" name="mSystems">
        <title>Genome- and Community-Level Interaction Insights into Carbon Utilization and Element Cycling Functions of Hydrothermarchaeota in Hydrothermal Sediment.</title>
        <authorList>
            <person name="Zhou Z."/>
            <person name="Liu Y."/>
            <person name="Xu W."/>
            <person name="Pan J."/>
            <person name="Luo Z.H."/>
            <person name="Li M."/>
        </authorList>
    </citation>
    <scope>NUCLEOTIDE SEQUENCE [LARGE SCALE GENOMIC DNA]</scope>
    <source>
        <strain evidence="1">SpSt-125</strain>
    </source>
</reference>
<dbReference type="AlphaFoldDB" id="A0A7J2U1C9"/>
<proteinExistence type="predicted"/>
<evidence type="ECO:0000313" key="1">
    <source>
        <dbReference type="EMBL" id="HEM66571.1"/>
    </source>
</evidence>
<sequence length="119" mass="13493">MGFDYELNLEKLYDLAKGAEGDPRALVKDIARHFGLETLAVVGEYTDAGMDFAELPPDLESKAIESCVHMKRANGLWIERCVKPLESIVGEWCRRRGGYMIRVFDGYDSAYACVVKRRE</sequence>
<accession>A0A7J2U1C9</accession>